<keyword evidence="4 5" id="KW-0472">Membrane</keyword>
<feature type="transmembrane region" description="Helical" evidence="5">
    <location>
        <begin position="86"/>
        <end position="107"/>
    </location>
</feature>
<dbReference type="InterPro" id="IPR006977">
    <property type="entry name" value="Yip1_dom"/>
</dbReference>
<evidence type="ECO:0000256" key="4">
    <source>
        <dbReference type="ARBA" id="ARBA00023136"/>
    </source>
</evidence>
<reference evidence="7" key="1">
    <citation type="journal article" date="2014" name="Int. J. Syst. Evol. Microbiol.">
        <title>Complete genome sequence of Corynebacterium casei LMG S-19264T (=DSM 44701T), isolated from a smear-ripened cheese.</title>
        <authorList>
            <consortium name="US DOE Joint Genome Institute (JGI-PGF)"/>
            <person name="Walter F."/>
            <person name="Albersmeier A."/>
            <person name="Kalinowski J."/>
            <person name="Ruckert C."/>
        </authorList>
    </citation>
    <scope>NUCLEOTIDE SEQUENCE</scope>
    <source>
        <strain evidence="7">CGMCC 1.15725</strain>
    </source>
</reference>
<reference evidence="7" key="2">
    <citation type="submission" date="2020-09" db="EMBL/GenBank/DDBJ databases">
        <authorList>
            <person name="Sun Q."/>
            <person name="Zhou Y."/>
        </authorList>
    </citation>
    <scope>NUCLEOTIDE SEQUENCE</scope>
    <source>
        <strain evidence="7">CGMCC 1.15725</strain>
    </source>
</reference>
<comment type="subcellular location">
    <subcellularLocation>
        <location evidence="1">Membrane</location>
        <topology evidence="1">Multi-pass membrane protein</topology>
    </subcellularLocation>
</comment>
<dbReference type="Pfam" id="PF04893">
    <property type="entry name" value="Yip1"/>
    <property type="match status" value="1"/>
</dbReference>
<dbReference type="AlphaFoldDB" id="A0A8J2YQM6"/>
<feature type="transmembrane region" description="Helical" evidence="5">
    <location>
        <begin position="46"/>
        <end position="74"/>
    </location>
</feature>
<organism evidence="7 8">
    <name type="scientific">Aliidongia dinghuensis</name>
    <dbReference type="NCBI Taxonomy" id="1867774"/>
    <lineage>
        <taxon>Bacteria</taxon>
        <taxon>Pseudomonadati</taxon>
        <taxon>Pseudomonadota</taxon>
        <taxon>Alphaproteobacteria</taxon>
        <taxon>Rhodospirillales</taxon>
        <taxon>Dongiaceae</taxon>
        <taxon>Aliidongia</taxon>
    </lineage>
</organism>
<evidence type="ECO:0000256" key="1">
    <source>
        <dbReference type="ARBA" id="ARBA00004141"/>
    </source>
</evidence>
<dbReference type="RefSeq" id="WP_189043436.1">
    <property type="nucleotide sequence ID" value="NZ_BMJQ01000002.1"/>
</dbReference>
<accession>A0A8J2YQM6</accession>
<keyword evidence="2 5" id="KW-0812">Transmembrane</keyword>
<dbReference type="EMBL" id="BMJQ01000002">
    <property type="protein sequence ID" value="GGF07864.1"/>
    <property type="molecule type" value="Genomic_DNA"/>
</dbReference>
<feature type="transmembrane region" description="Helical" evidence="5">
    <location>
        <begin position="128"/>
        <end position="151"/>
    </location>
</feature>
<gene>
    <name evidence="7" type="ORF">GCM10011611_11680</name>
</gene>
<evidence type="ECO:0000256" key="2">
    <source>
        <dbReference type="ARBA" id="ARBA00022692"/>
    </source>
</evidence>
<dbReference type="GO" id="GO:0016020">
    <property type="term" value="C:membrane"/>
    <property type="evidence" value="ECO:0007669"/>
    <property type="project" value="UniProtKB-SubCell"/>
</dbReference>
<evidence type="ECO:0000256" key="3">
    <source>
        <dbReference type="ARBA" id="ARBA00022989"/>
    </source>
</evidence>
<proteinExistence type="predicted"/>
<feature type="domain" description="Yip1" evidence="6">
    <location>
        <begin position="20"/>
        <end position="188"/>
    </location>
</feature>
<sequence length="407" mass="41771">MTVLDHPPAAFAGIVARIKAILLSPLTEWPKIEAEPATIGGLYTGYILILAAIRPVCSAIHGIVFGYGFAGFSYRPSVGSALSTAILQYVLALAGVFVLALVIDVLAPRFGGQSNRVQAFKVAAYSSTAAWVAGIFSLLPWLGVLGILGLYSLYLLYLGLPRLMKAPEAKALGYTATVIVVAVVLYLVLGFIGGRLAGFGASVPPERAATATQGSAGSAGTIDLPNGAHLDMGKLQSAVNQLGAVAKQIDPSQSGNKSTDAGAPPVKAVSTDSLKALLPASLPGGFSRTELSSGTAFGGAGAEATYQSGSNTLKLSVTDLAAAGSLASLAGVFGIESDHETATGFDKVARVNGQLTVQQYDRQSHAGKYSVLIDDRFMIGAEGTVGSFDDLKSAVATIAPERVLALR</sequence>
<keyword evidence="8" id="KW-1185">Reference proteome</keyword>
<protein>
    <recommendedName>
        <fullName evidence="6">Yip1 domain-containing protein</fullName>
    </recommendedName>
</protein>
<evidence type="ECO:0000313" key="7">
    <source>
        <dbReference type="EMBL" id="GGF07864.1"/>
    </source>
</evidence>
<dbReference type="Proteomes" id="UP000646365">
    <property type="component" value="Unassembled WGS sequence"/>
</dbReference>
<evidence type="ECO:0000259" key="6">
    <source>
        <dbReference type="Pfam" id="PF04893"/>
    </source>
</evidence>
<comment type="caution">
    <text evidence="7">The sequence shown here is derived from an EMBL/GenBank/DDBJ whole genome shotgun (WGS) entry which is preliminary data.</text>
</comment>
<evidence type="ECO:0000256" key="5">
    <source>
        <dbReference type="SAM" id="Phobius"/>
    </source>
</evidence>
<feature type="transmembrane region" description="Helical" evidence="5">
    <location>
        <begin position="171"/>
        <end position="192"/>
    </location>
</feature>
<keyword evidence="3 5" id="KW-1133">Transmembrane helix</keyword>
<name>A0A8J2YQM6_9PROT</name>
<evidence type="ECO:0000313" key="8">
    <source>
        <dbReference type="Proteomes" id="UP000646365"/>
    </source>
</evidence>